<proteinExistence type="predicted"/>
<reference evidence="1 2" key="1">
    <citation type="submission" date="2015-01" db="EMBL/GenBank/DDBJ databases">
        <title>Evolution of Trichinella species and genotypes.</title>
        <authorList>
            <person name="Korhonen P.K."/>
            <person name="Edoardo P."/>
            <person name="Giuseppe L.R."/>
            <person name="Gasser R.B."/>
        </authorList>
    </citation>
    <scope>NUCLEOTIDE SEQUENCE [LARGE SCALE GENOMIC DNA]</scope>
    <source>
        <strain evidence="1">ISS1980</strain>
    </source>
</reference>
<dbReference type="Proteomes" id="UP000054843">
    <property type="component" value="Unassembled WGS sequence"/>
</dbReference>
<evidence type="ECO:0000313" key="2">
    <source>
        <dbReference type="Proteomes" id="UP000054843"/>
    </source>
</evidence>
<protein>
    <submittedName>
        <fullName evidence="1">Uncharacterized protein</fullName>
    </submittedName>
</protein>
<gene>
    <name evidence="1" type="ORF">T10_8841</name>
</gene>
<dbReference type="EMBL" id="JYDO01000240">
    <property type="protein sequence ID" value="KRZ66497.1"/>
    <property type="molecule type" value="Genomic_DNA"/>
</dbReference>
<comment type="caution">
    <text evidence="1">The sequence shown here is derived from an EMBL/GenBank/DDBJ whole genome shotgun (WGS) entry which is preliminary data.</text>
</comment>
<sequence length="60" mass="6913">MFRHNIKYSNFVSLLKNNLICINNCVYSSEKGENTPKYCFLSDGLYSSNDMIAGKFTTNY</sequence>
<evidence type="ECO:0000313" key="1">
    <source>
        <dbReference type="EMBL" id="KRZ66497.1"/>
    </source>
</evidence>
<dbReference type="AlphaFoldDB" id="A0A0V1M417"/>
<organism evidence="1 2">
    <name type="scientific">Trichinella papuae</name>
    <dbReference type="NCBI Taxonomy" id="268474"/>
    <lineage>
        <taxon>Eukaryota</taxon>
        <taxon>Metazoa</taxon>
        <taxon>Ecdysozoa</taxon>
        <taxon>Nematoda</taxon>
        <taxon>Enoplea</taxon>
        <taxon>Dorylaimia</taxon>
        <taxon>Trichinellida</taxon>
        <taxon>Trichinellidae</taxon>
        <taxon>Trichinella</taxon>
    </lineage>
</organism>
<name>A0A0V1M417_9BILA</name>
<keyword evidence="2" id="KW-1185">Reference proteome</keyword>
<accession>A0A0V1M417</accession>